<dbReference type="STRING" id="739143.SAMN05216297_102529"/>
<evidence type="ECO:0000259" key="5">
    <source>
        <dbReference type="PROSITE" id="PS51671"/>
    </source>
</evidence>
<reference evidence="7" key="1">
    <citation type="submission" date="2016-10" db="EMBL/GenBank/DDBJ databases">
        <authorList>
            <person name="Varghese N."/>
            <person name="Submissions S."/>
        </authorList>
    </citation>
    <scope>NUCLEOTIDE SEQUENCE [LARGE SCALE GENOMIC DNA]</scope>
    <source>
        <strain evidence="7">CGMCC 1.10370</strain>
    </source>
</reference>
<dbReference type="InterPro" id="IPR041729">
    <property type="entry name" value="Formyl-FH4-Hydrolase_C"/>
</dbReference>
<proteinExistence type="inferred from homology"/>
<dbReference type="UniPathway" id="UPA00074">
    <property type="reaction ID" value="UER00170"/>
</dbReference>
<dbReference type="PRINTS" id="PR01575">
    <property type="entry name" value="FFH4HYDRLASE"/>
</dbReference>
<dbReference type="InterPro" id="IPR044074">
    <property type="entry name" value="PurU_ACT"/>
</dbReference>
<dbReference type="InterPro" id="IPR036477">
    <property type="entry name" value="Formyl_transf_N_sf"/>
</dbReference>
<dbReference type="Gene3D" id="3.40.50.170">
    <property type="entry name" value="Formyl transferase, N-terminal domain"/>
    <property type="match status" value="1"/>
</dbReference>
<comment type="similarity">
    <text evidence="3">Belongs to the PurU family.</text>
</comment>
<feature type="active site" evidence="3">
    <location>
        <position position="228"/>
    </location>
</feature>
<dbReference type="AlphaFoldDB" id="A0A1I1ML03"/>
<dbReference type="Gene3D" id="3.30.70.260">
    <property type="match status" value="1"/>
</dbReference>
<dbReference type="EC" id="3.5.1.10" evidence="3 4"/>
<evidence type="ECO:0000256" key="1">
    <source>
        <dbReference type="ARBA" id="ARBA00022563"/>
    </source>
</evidence>
<evidence type="ECO:0000313" key="6">
    <source>
        <dbReference type="EMBL" id="SFC85776.1"/>
    </source>
</evidence>
<name>A0A1I1ML03_9FLAO</name>
<keyword evidence="3" id="KW-0658">Purine biosynthesis</keyword>
<dbReference type="RefSeq" id="WP_091491501.1">
    <property type="nucleotide sequence ID" value="NZ_FOMH01000002.1"/>
</dbReference>
<dbReference type="NCBIfam" id="NF004684">
    <property type="entry name" value="PRK06027.1"/>
    <property type="match status" value="1"/>
</dbReference>
<dbReference type="PIRSF" id="PIRSF036480">
    <property type="entry name" value="FormyFH4_hydr"/>
    <property type="match status" value="1"/>
</dbReference>
<dbReference type="SUPFAM" id="SSF55021">
    <property type="entry name" value="ACT-like"/>
    <property type="match status" value="1"/>
</dbReference>
<dbReference type="HAMAP" id="MF_01927">
    <property type="entry name" value="PurU"/>
    <property type="match status" value="1"/>
</dbReference>
<dbReference type="OrthoDB" id="9806170at2"/>
<evidence type="ECO:0000256" key="2">
    <source>
        <dbReference type="ARBA" id="ARBA00022801"/>
    </source>
</evidence>
<evidence type="ECO:0000256" key="4">
    <source>
        <dbReference type="NCBIfam" id="TIGR00655"/>
    </source>
</evidence>
<accession>A0A1I1ML03</accession>
<dbReference type="InterPro" id="IPR002912">
    <property type="entry name" value="ACT_dom"/>
</dbReference>
<dbReference type="PANTHER" id="PTHR42706">
    <property type="entry name" value="FORMYLTETRAHYDROFOLATE DEFORMYLASE"/>
    <property type="match status" value="1"/>
</dbReference>
<comment type="function">
    <text evidence="3">Catalyzes the hydrolysis of 10-formyltetrahydrofolate (formyl-FH4) to formate and tetrahydrofolate (FH4).</text>
</comment>
<dbReference type="InterPro" id="IPR004810">
    <property type="entry name" value="PurU"/>
</dbReference>
<organism evidence="6 7">
    <name type="scientific">Flavobacterium phragmitis</name>
    <dbReference type="NCBI Taxonomy" id="739143"/>
    <lineage>
        <taxon>Bacteria</taxon>
        <taxon>Pseudomonadati</taxon>
        <taxon>Bacteroidota</taxon>
        <taxon>Flavobacteriia</taxon>
        <taxon>Flavobacteriales</taxon>
        <taxon>Flavobacteriaceae</taxon>
        <taxon>Flavobacterium</taxon>
    </lineage>
</organism>
<dbReference type="PANTHER" id="PTHR42706:SF1">
    <property type="entry name" value="FORMYLTETRAHYDROFOLATE DEFORMYLASE 2, MITOCHONDRIAL"/>
    <property type="match status" value="1"/>
</dbReference>
<dbReference type="Proteomes" id="UP000199672">
    <property type="component" value="Unassembled WGS sequence"/>
</dbReference>
<dbReference type="GO" id="GO:0008864">
    <property type="term" value="F:formyltetrahydrofolate deformylase activity"/>
    <property type="evidence" value="ECO:0007669"/>
    <property type="project" value="UniProtKB-UniRule"/>
</dbReference>
<keyword evidence="7" id="KW-1185">Reference proteome</keyword>
<dbReference type="InterPro" id="IPR045865">
    <property type="entry name" value="ACT-like_dom_sf"/>
</dbReference>
<dbReference type="CDD" id="cd08648">
    <property type="entry name" value="FMT_core_Formyl-FH4-Hydrolase_C"/>
    <property type="match status" value="1"/>
</dbReference>
<feature type="domain" description="ACT" evidence="5">
    <location>
        <begin position="5"/>
        <end position="86"/>
    </location>
</feature>
<evidence type="ECO:0000313" key="7">
    <source>
        <dbReference type="Proteomes" id="UP000199672"/>
    </source>
</evidence>
<dbReference type="GO" id="GO:0006189">
    <property type="term" value="P:'de novo' IMP biosynthetic process"/>
    <property type="evidence" value="ECO:0007669"/>
    <property type="project" value="UniProtKB-UniRule"/>
</dbReference>
<keyword evidence="2 3" id="KW-0378">Hydrolase</keyword>
<dbReference type="NCBIfam" id="TIGR00655">
    <property type="entry name" value="PurU"/>
    <property type="match status" value="1"/>
</dbReference>
<evidence type="ECO:0000256" key="3">
    <source>
        <dbReference type="HAMAP-Rule" id="MF_01927"/>
    </source>
</evidence>
<sequence>MQKITILIHCKDQKNIIASVTTFIAQVGGNITYIDQHVDVEQNVFFMRLECEFANSEITIESFKADFDKTLASKFDMSWDLYSQEQKPKMALFVSKYDHCLFDILGRYSAGELNIEIPVIISNHNDLRWIAERFDIPFHLVPFTKDNKDEGEAKQIELLKEYEIDFIVLARYMQIITPKLISLYENRIINIHHSFLPAFPGAKPYHSAFKRGVKIIGATSHYVTEELDEGPIIEQDIARVSHIHSVEDFIMKGRDLERIVLARAIKLHAERKTMVYSNKTVVFS</sequence>
<comment type="pathway">
    <text evidence="3">Purine metabolism; IMP biosynthesis via de novo pathway; formate from 10-formyl-5,6,7,8-tetrahydrofolate: step 1/1.</text>
</comment>
<dbReference type="GO" id="GO:0006730">
    <property type="term" value="P:one-carbon metabolic process"/>
    <property type="evidence" value="ECO:0007669"/>
    <property type="project" value="UniProtKB-KW"/>
</dbReference>
<dbReference type="CDD" id="cd04875">
    <property type="entry name" value="ACT_F4HF-DF"/>
    <property type="match status" value="1"/>
</dbReference>
<dbReference type="InterPro" id="IPR002376">
    <property type="entry name" value="Formyl_transf_N"/>
</dbReference>
<gene>
    <name evidence="3" type="primary">purU</name>
    <name evidence="6" type="ORF">SAMN05216297_102529</name>
</gene>
<dbReference type="PROSITE" id="PS51671">
    <property type="entry name" value="ACT"/>
    <property type="match status" value="1"/>
</dbReference>
<protein>
    <recommendedName>
        <fullName evidence="3 4">Formyltetrahydrofolate deformylase</fullName>
        <ecNumber evidence="3 4">3.5.1.10</ecNumber>
    </recommendedName>
    <alternativeName>
        <fullName evidence="3">Formyl-FH(4) hydrolase</fullName>
    </alternativeName>
</protein>
<dbReference type="SUPFAM" id="SSF53328">
    <property type="entry name" value="Formyltransferase"/>
    <property type="match status" value="1"/>
</dbReference>
<comment type="catalytic activity">
    <reaction evidence="3">
        <text>(6R)-10-formyltetrahydrofolate + H2O = (6S)-5,6,7,8-tetrahydrofolate + formate + H(+)</text>
        <dbReference type="Rhea" id="RHEA:19833"/>
        <dbReference type="ChEBI" id="CHEBI:15377"/>
        <dbReference type="ChEBI" id="CHEBI:15378"/>
        <dbReference type="ChEBI" id="CHEBI:15740"/>
        <dbReference type="ChEBI" id="CHEBI:57453"/>
        <dbReference type="ChEBI" id="CHEBI:195366"/>
        <dbReference type="EC" id="3.5.1.10"/>
    </reaction>
</comment>
<keyword evidence="1 3" id="KW-0554">One-carbon metabolism</keyword>
<dbReference type="Pfam" id="PF00551">
    <property type="entry name" value="Formyl_trans_N"/>
    <property type="match status" value="1"/>
</dbReference>
<dbReference type="EMBL" id="FOMH01000002">
    <property type="protein sequence ID" value="SFC85776.1"/>
    <property type="molecule type" value="Genomic_DNA"/>
</dbReference>